<dbReference type="Proteomes" id="UP000182121">
    <property type="component" value="Unassembled WGS sequence"/>
</dbReference>
<dbReference type="RefSeq" id="WP_074663226.1">
    <property type="nucleotide sequence ID" value="NZ_FOIO01000035.1"/>
</dbReference>
<proteinExistence type="predicted"/>
<protein>
    <submittedName>
        <fullName evidence="2">Replication initiator protein A (RepA) N-terminus</fullName>
    </submittedName>
</protein>
<evidence type="ECO:0000259" key="1">
    <source>
        <dbReference type="Pfam" id="PF06970"/>
    </source>
</evidence>
<accession>A0A1I0I5K7</accession>
<evidence type="ECO:0000313" key="2">
    <source>
        <dbReference type="EMBL" id="SET91878.1"/>
    </source>
</evidence>
<gene>
    <name evidence="2" type="ORF">SAMN05216521_10359</name>
</gene>
<reference evidence="2 3" key="1">
    <citation type="submission" date="2016-10" db="EMBL/GenBank/DDBJ databases">
        <authorList>
            <person name="Varghese N."/>
            <person name="Submissions S."/>
        </authorList>
    </citation>
    <scope>NUCLEOTIDE SEQUENCE [LARGE SCALE GENOMIC DNA]</scope>
    <source>
        <strain evidence="2 3">NLAE-zl-C196</strain>
    </source>
</reference>
<name>A0A1I0I5K7_9FIRM</name>
<comment type="caution">
    <text evidence="2">The sequence shown here is derived from an EMBL/GenBank/DDBJ whole genome shotgun (WGS) entry which is preliminary data.</text>
</comment>
<organism evidence="2 3">
    <name type="scientific">Enterocloster clostridioformis</name>
    <dbReference type="NCBI Taxonomy" id="1531"/>
    <lineage>
        <taxon>Bacteria</taxon>
        <taxon>Bacillati</taxon>
        <taxon>Bacillota</taxon>
        <taxon>Clostridia</taxon>
        <taxon>Lachnospirales</taxon>
        <taxon>Lachnospiraceae</taxon>
        <taxon>Enterocloster</taxon>
    </lineage>
</organism>
<sequence>MKPDNTQETIYVGLDTGLPPYLPYPRFLLKMDISQTAKLLYALLLDRTTLSQRNGWQDDQGRTFIVYPIAEIAEMLDKGQTAIKAALNELDAAGLLERKRAGFSAANRLYVKLPPLVRISDPMTVGKATLISAENRPTDGRKSDLMTVGKPTPNNFTINNLIENQTMGVSGEPHKPFGRYENVFLTEAEYDQLQAEYPDRLERFIEEMSRYLAANGRTYQNYAAALRIWAENDKKGAPKQGIPDYTCKEGESL</sequence>
<dbReference type="InterPro" id="IPR010724">
    <property type="entry name" value="RepA_N"/>
</dbReference>
<dbReference type="EMBL" id="FOIO01000035">
    <property type="protein sequence ID" value="SET91878.1"/>
    <property type="molecule type" value="Genomic_DNA"/>
</dbReference>
<dbReference type="Pfam" id="PF06970">
    <property type="entry name" value="RepA_N"/>
    <property type="match status" value="1"/>
</dbReference>
<feature type="domain" description="Replication initiator A N-terminal" evidence="1">
    <location>
        <begin position="32"/>
        <end position="90"/>
    </location>
</feature>
<dbReference type="AlphaFoldDB" id="A0A1I0I5K7"/>
<evidence type="ECO:0000313" key="3">
    <source>
        <dbReference type="Proteomes" id="UP000182121"/>
    </source>
</evidence>